<dbReference type="RefSeq" id="XP_038045473.1">
    <property type="nucleotide sequence ID" value="XM_038189545.1"/>
</dbReference>
<dbReference type="AlphaFoldDB" id="A0A913Z0W9"/>
<evidence type="ECO:0000256" key="2">
    <source>
        <dbReference type="SAM" id="SignalP"/>
    </source>
</evidence>
<accession>A0A913Z0W9</accession>
<feature type="chain" id="PRO_5037631707" evidence="2">
    <location>
        <begin position="20"/>
        <end position="162"/>
    </location>
</feature>
<dbReference type="GeneID" id="119720038"/>
<feature type="signal peptide" evidence="2">
    <location>
        <begin position="1"/>
        <end position="19"/>
    </location>
</feature>
<dbReference type="EnsemblMetazoa" id="XM_038189545.1">
    <property type="protein sequence ID" value="XP_038045473.1"/>
    <property type="gene ID" value="LOC119720038"/>
</dbReference>
<feature type="region of interest" description="Disordered" evidence="1">
    <location>
        <begin position="124"/>
        <end position="162"/>
    </location>
</feature>
<sequence>MRSVILLVALGALVACAWAENAEGKPKVDGSVSPSMQPHRKYHKENAKKKALADIIKIKMSAASEDVKRKELKHVFANLKRYDEKTNAQVSPNMEAINKEEISQTVKQFGKQVKNFNMNHKRKAGASLRRMSEEAAKGAAAQPRLRRAAPAKQGRTSFARAV</sequence>
<evidence type="ECO:0000256" key="1">
    <source>
        <dbReference type="SAM" id="MobiDB-lite"/>
    </source>
</evidence>
<dbReference type="Proteomes" id="UP000887568">
    <property type="component" value="Unplaced"/>
</dbReference>
<name>A0A913Z0W9_PATMI</name>
<dbReference type="OMA" id="QVSPNME"/>
<keyword evidence="2" id="KW-0732">Signal</keyword>
<feature type="region of interest" description="Disordered" evidence="1">
    <location>
        <begin position="24"/>
        <end position="46"/>
    </location>
</feature>
<dbReference type="PROSITE" id="PS51257">
    <property type="entry name" value="PROKAR_LIPOPROTEIN"/>
    <property type="match status" value="1"/>
</dbReference>
<dbReference type="OrthoDB" id="10586636at2759"/>
<proteinExistence type="predicted"/>
<evidence type="ECO:0000313" key="3">
    <source>
        <dbReference type="EnsemblMetazoa" id="XP_038045473.1"/>
    </source>
</evidence>
<organism evidence="3 4">
    <name type="scientific">Patiria miniata</name>
    <name type="common">Bat star</name>
    <name type="synonym">Asterina miniata</name>
    <dbReference type="NCBI Taxonomy" id="46514"/>
    <lineage>
        <taxon>Eukaryota</taxon>
        <taxon>Metazoa</taxon>
        <taxon>Echinodermata</taxon>
        <taxon>Eleutherozoa</taxon>
        <taxon>Asterozoa</taxon>
        <taxon>Asteroidea</taxon>
        <taxon>Valvatacea</taxon>
        <taxon>Valvatida</taxon>
        <taxon>Asterinidae</taxon>
        <taxon>Patiria</taxon>
    </lineage>
</organism>
<keyword evidence="4" id="KW-1185">Reference proteome</keyword>
<evidence type="ECO:0000313" key="4">
    <source>
        <dbReference type="Proteomes" id="UP000887568"/>
    </source>
</evidence>
<reference evidence="3" key="1">
    <citation type="submission" date="2022-11" db="UniProtKB">
        <authorList>
            <consortium name="EnsemblMetazoa"/>
        </authorList>
    </citation>
    <scope>IDENTIFICATION</scope>
</reference>
<protein>
    <submittedName>
        <fullName evidence="3">Uncharacterized protein</fullName>
    </submittedName>
</protein>